<organism evidence="8 9">
    <name type="scientific">Pseudolactococcus hodotermopsidis</name>
    <dbReference type="NCBI Taxonomy" id="2709157"/>
    <lineage>
        <taxon>Bacteria</taxon>
        <taxon>Bacillati</taxon>
        <taxon>Bacillota</taxon>
        <taxon>Bacilli</taxon>
        <taxon>Lactobacillales</taxon>
        <taxon>Streptococcaceae</taxon>
        <taxon>Pseudolactococcus</taxon>
    </lineage>
</organism>
<feature type="domain" description="HTH luxR-type" evidence="6">
    <location>
        <begin position="142"/>
        <end position="207"/>
    </location>
</feature>
<dbReference type="Pfam" id="PF00196">
    <property type="entry name" value="GerE"/>
    <property type="match status" value="1"/>
</dbReference>
<keyword evidence="3 8" id="KW-0238">DNA-binding</keyword>
<keyword evidence="9" id="KW-1185">Reference proteome</keyword>
<evidence type="ECO:0000256" key="2">
    <source>
        <dbReference type="ARBA" id="ARBA00023015"/>
    </source>
</evidence>
<dbReference type="Gene3D" id="3.40.50.2300">
    <property type="match status" value="1"/>
</dbReference>
<protein>
    <submittedName>
        <fullName evidence="8">DNA-binding response regulator</fullName>
    </submittedName>
</protein>
<dbReference type="CDD" id="cd17535">
    <property type="entry name" value="REC_NarL-like"/>
    <property type="match status" value="1"/>
</dbReference>
<dbReference type="Pfam" id="PF00072">
    <property type="entry name" value="Response_reg"/>
    <property type="match status" value="1"/>
</dbReference>
<dbReference type="InterPro" id="IPR011006">
    <property type="entry name" value="CheY-like_superfamily"/>
</dbReference>
<evidence type="ECO:0000256" key="5">
    <source>
        <dbReference type="PROSITE-ProRule" id="PRU00169"/>
    </source>
</evidence>
<dbReference type="GO" id="GO:0006355">
    <property type="term" value="P:regulation of DNA-templated transcription"/>
    <property type="evidence" value="ECO:0007669"/>
    <property type="project" value="InterPro"/>
</dbReference>
<feature type="modified residue" description="4-aspartylphosphate" evidence="5">
    <location>
        <position position="52"/>
    </location>
</feature>
<dbReference type="EMBL" id="BLLI01000091">
    <property type="protein sequence ID" value="GFH43420.1"/>
    <property type="molecule type" value="Genomic_DNA"/>
</dbReference>
<keyword evidence="2" id="KW-0805">Transcription regulation</keyword>
<dbReference type="PROSITE" id="PS50110">
    <property type="entry name" value="RESPONSE_REGULATORY"/>
    <property type="match status" value="1"/>
</dbReference>
<dbReference type="Proteomes" id="UP000480303">
    <property type="component" value="Unassembled WGS sequence"/>
</dbReference>
<dbReference type="GO" id="GO:0000160">
    <property type="term" value="P:phosphorelay signal transduction system"/>
    <property type="evidence" value="ECO:0007669"/>
    <property type="project" value="InterPro"/>
</dbReference>
<accession>A0A6A0BD99</accession>
<evidence type="ECO:0000259" key="6">
    <source>
        <dbReference type="PROSITE" id="PS50043"/>
    </source>
</evidence>
<dbReference type="SUPFAM" id="SSF46894">
    <property type="entry name" value="C-terminal effector domain of the bipartite response regulators"/>
    <property type="match status" value="1"/>
</dbReference>
<dbReference type="InterPro" id="IPR039420">
    <property type="entry name" value="WalR-like"/>
</dbReference>
<gene>
    <name evidence="8" type="ORF">Hs30E_19710</name>
</gene>
<dbReference type="GO" id="GO:0003677">
    <property type="term" value="F:DNA binding"/>
    <property type="evidence" value="ECO:0007669"/>
    <property type="project" value="UniProtKB-KW"/>
</dbReference>
<dbReference type="SMART" id="SM00421">
    <property type="entry name" value="HTH_LUXR"/>
    <property type="match status" value="1"/>
</dbReference>
<evidence type="ECO:0000259" key="7">
    <source>
        <dbReference type="PROSITE" id="PS50110"/>
    </source>
</evidence>
<feature type="domain" description="Response regulatory" evidence="7">
    <location>
        <begin position="2"/>
        <end position="117"/>
    </location>
</feature>
<evidence type="ECO:0000256" key="1">
    <source>
        <dbReference type="ARBA" id="ARBA00022553"/>
    </source>
</evidence>
<sequence>MKVLIIDDDPLITASLKMILEAKKIDIAGLGHDGSEAIHLFEQLKPDILLMDIQMKKVSGLTAAKTILAQYPEAKILLLTTFSDDDYILKALKYGVKGYLIKQDYSSIVPALTAVMTGQSVFGTEIISKIPNLLQDNEKKPSTLTHDRLSDKEIALTALVAKGLSNKEIAEKMFLSEGTIRNYLSAILDKLALRDRTQLAVFYLKNWGNV</sequence>
<dbReference type="RefSeq" id="WP_172209855.1">
    <property type="nucleotide sequence ID" value="NZ_BLLI01000091.1"/>
</dbReference>
<dbReference type="InterPro" id="IPR001789">
    <property type="entry name" value="Sig_transdc_resp-reg_receiver"/>
</dbReference>
<dbReference type="InterPro" id="IPR058245">
    <property type="entry name" value="NreC/VraR/RcsB-like_REC"/>
</dbReference>
<dbReference type="SUPFAM" id="SSF52172">
    <property type="entry name" value="CheY-like"/>
    <property type="match status" value="1"/>
</dbReference>
<keyword evidence="4" id="KW-0804">Transcription</keyword>
<evidence type="ECO:0000256" key="3">
    <source>
        <dbReference type="ARBA" id="ARBA00023125"/>
    </source>
</evidence>
<comment type="caution">
    <text evidence="8">The sequence shown here is derived from an EMBL/GenBank/DDBJ whole genome shotgun (WGS) entry which is preliminary data.</text>
</comment>
<evidence type="ECO:0000313" key="8">
    <source>
        <dbReference type="EMBL" id="GFH43420.1"/>
    </source>
</evidence>
<dbReference type="AlphaFoldDB" id="A0A6A0BD99"/>
<dbReference type="InterPro" id="IPR000792">
    <property type="entry name" value="Tscrpt_reg_LuxR_C"/>
</dbReference>
<evidence type="ECO:0000256" key="4">
    <source>
        <dbReference type="ARBA" id="ARBA00023163"/>
    </source>
</evidence>
<proteinExistence type="predicted"/>
<dbReference type="CDD" id="cd06170">
    <property type="entry name" value="LuxR_C_like"/>
    <property type="match status" value="1"/>
</dbReference>
<dbReference type="PANTHER" id="PTHR43214">
    <property type="entry name" value="TWO-COMPONENT RESPONSE REGULATOR"/>
    <property type="match status" value="1"/>
</dbReference>
<reference evidence="8 9" key="1">
    <citation type="submission" date="2020-02" db="EMBL/GenBank/DDBJ databases">
        <title>Draft genome sequence of Lactococcus sp. Hs30E4-3.</title>
        <authorList>
            <person name="Noda S."/>
            <person name="Yuki M."/>
            <person name="Ohkuma M."/>
        </authorList>
    </citation>
    <scope>NUCLEOTIDE SEQUENCE [LARGE SCALE GENOMIC DNA]</scope>
    <source>
        <strain evidence="8 9">Hs30E4-3</strain>
    </source>
</reference>
<evidence type="ECO:0000313" key="9">
    <source>
        <dbReference type="Proteomes" id="UP000480303"/>
    </source>
</evidence>
<dbReference type="SMART" id="SM00448">
    <property type="entry name" value="REC"/>
    <property type="match status" value="1"/>
</dbReference>
<keyword evidence="1 5" id="KW-0597">Phosphoprotein</keyword>
<dbReference type="PROSITE" id="PS00622">
    <property type="entry name" value="HTH_LUXR_1"/>
    <property type="match status" value="1"/>
</dbReference>
<name>A0A6A0BD99_9LACT</name>
<dbReference type="InterPro" id="IPR016032">
    <property type="entry name" value="Sig_transdc_resp-reg_C-effctor"/>
</dbReference>
<dbReference type="PRINTS" id="PR00038">
    <property type="entry name" value="HTHLUXR"/>
</dbReference>
<dbReference type="PROSITE" id="PS50043">
    <property type="entry name" value="HTH_LUXR_2"/>
    <property type="match status" value="1"/>
</dbReference>
<dbReference type="PANTHER" id="PTHR43214:SF40">
    <property type="entry name" value="TRANSCRIPTIONAL REGULATORY PROTEIN LNRK"/>
    <property type="match status" value="1"/>
</dbReference>